<feature type="transmembrane region" description="Helical" evidence="6">
    <location>
        <begin position="347"/>
        <end position="366"/>
    </location>
</feature>
<feature type="domain" description="Threonine/serine exporter-like N-terminal" evidence="7">
    <location>
        <begin position="15"/>
        <end position="255"/>
    </location>
</feature>
<comment type="subcellular location">
    <subcellularLocation>
        <location evidence="1">Membrane</location>
        <topology evidence="1">Multi-pass membrane protein</topology>
    </subcellularLocation>
</comment>
<dbReference type="InterPro" id="IPR051361">
    <property type="entry name" value="ThrE/Ser_Exporter"/>
</dbReference>
<evidence type="ECO:0000313" key="9">
    <source>
        <dbReference type="EMBL" id="MEH8019340.1"/>
    </source>
</evidence>
<dbReference type="Pfam" id="PF12821">
    <property type="entry name" value="ThrE_2"/>
    <property type="match status" value="1"/>
</dbReference>
<keyword evidence="3 6" id="KW-1133">Transmembrane helix</keyword>
<evidence type="ECO:0000256" key="3">
    <source>
        <dbReference type="ARBA" id="ARBA00022989"/>
    </source>
</evidence>
<dbReference type="Pfam" id="PF06738">
    <property type="entry name" value="ThrE"/>
    <property type="match status" value="1"/>
</dbReference>
<feature type="domain" description="Threonine/Serine exporter ThrE" evidence="8">
    <location>
        <begin position="286"/>
        <end position="403"/>
    </location>
</feature>
<evidence type="ECO:0000256" key="2">
    <source>
        <dbReference type="ARBA" id="ARBA00022692"/>
    </source>
</evidence>
<keyword evidence="10" id="KW-1185">Reference proteome</keyword>
<keyword evidence="4 6" id="KW-0472">Membrane</keyword>
<feature type="transmembrane region" description="Helical" evidence="6">
    <location>
        <begin position="147"/>
        <end position="165"/>
    </location>
</feature>
<comment type="caution">
    <text evidence="9">The sequence shown here is derived from an EMBL/GenBank/DDBJ whole genome shotgun (WGS) entry which is preliminary data.</text>
</comment>
<keyword evidence="2 6" id="KW-0812">Transmembrane</keyword>
<name>A0ABU8CCL6_9GAMM</name>
<feature type="transmembrane region" description="Helical" evidence="6">
    <location>
        <begin position="386"/>
        <end position="405"/>
    </location>
</feature>
<dbReference type="PANTHER" id="PTHR31082:SF4">
    <property type="entry name" value="PHEROMONE-REGULATED MEMBRANE PROTEIN 10"/>
    <property type="match status" value="1"/>
</dbReference>
<accession>A0ABU8CCL6</accession>
<evidence type="ECO:0000259" key="7">
    <source>
        <dbReference type="Pfam" id="PF06738"/>
    </source>
</evidence>
<dbReference type="RefSeq" id="WP_335737736.1">
    <property type="nucleotide sequence ID" value="NZ_JALAAR010000024.1"/>
</dbReference>
<evidence type="ECO:0000259" key="8">
    <source>
        <dbReference type="Pfam" id="PF12821"/>
    </source>
</evidence>
<reference evidence="9 10" key="1">
    <citation type="journal article" date="2023" name="Ecotoxicol. Environ. Saf.">
        <title>Mercury remediation potential of mercury-resistant strain Rheinheimera metallidurans sp. nov. isolated from a municipal waste dumping site.</title>
        <authorList>
            <person name="Yadav V."/>
            <person name="Manjhi A."/>
            <person name="Vadakedath N."/>
        </authorList>
    </citation>
    <scope>NUCLEOTIDE SEQUENCE [LARGE SCALE GENOMIC DNA]</scope>
    <source>
        <strain evidence="9 10">E-49</strain>
    </source>
</reference>
<feature type="transmembrane region" description="Helical" evidence="6">
    <location>
        <begin position="177"/>
        <end position="193"/>
    </location>
</feature>
<feature type="transmembrane region" description="Helical" evidence="6">
    <location>
        <begin position="199"/>
        <end position="221"/>
    </location>
</feature>
<feature type="transmembrane region" description="Helical" evidence="6">
    <location>
        <begin position="323"/>
        <end position="340"/>
    </location>
</feature>
<feature type="transmembrane region" description="Helical" evidence="6">
    <location>
        <begin position="241"/>
        <end position="263"/>
    </location>
</feature>
<evidence type="ECO:0000256" key="5">
    <source>
        <dbReference type="ARBA" id="ARBA00034125"/>
    </source>
</evidence>
<evidence type="ECO:0000256" key="4">
    <source>
        <dbReference type="ARBA" id="ARBA00023136"/>
    </source>
</evidence>
<feature type="transmembrane region" description="Helical" evidence="6">
    <location>
        <begin position="298"/>
        <end position="317"/>
    </location>
</feature>
<evidence type="ECO:0000313" key="10">
    <source>
        <dbReference type="Proteomes" id="UP001375382"/>
    </source>
</evidence>
<feature type="transmembrane region" description="Helical" evidence="6">
    <location>
        <begin position="123"/>
        <end position="141"/>
    </location>
</feature>
<dbReference type="Proteomes" id="UP001375382">
    <property type="component" value="Unassembled WGS sequence"/>
</dbReference>
<dbReference type="InterPro" id="IPR024528">
    <property type="entry name" value="ThrE_2"/>
</dbReference>
<feature type="transmembrane region" description="Helical" evidence="6">
    <location>
        <begin position="275"/>
        <end position="291"/>
    </location>
</feature>
<dbReference type="InterPro" id="IPR010619">
    <property type="entry name" value="ThrE-like_N"/>
</dbReference>
<sequence length="411" mass="43925">MPLVYTADFNHKRKFIVKLGKMLHKYGTPAYRLEAHLTELTTHLGLKGSFIISPTSMTFVLWTDGHEQEYTHASRVNPGDLDLGALSRTDELADQVLQGKVSVNEADALLDVIDNRPSSYGKLATAVAMMASGGAFAMLMATSWNDVLWSSLLSLLVYLFMLWAARSPRIANMLEPLVALAAGIAACAISSYIDPGINIRLAVLSAIISFIPGLALTIGFAELAARHLVSGNARIMDALMLLFKLYFGALLGIAIGFALFGVVDFVKPAPISHHFAWLAVGILVSSLIVLFKSRGKYTLWSLAAGFIAYGVSISGAALFDATMGAFLGAFAVGIYSNLFTRLANAPAVIVAMHGLIVLVPGSKTYIGLNSLISGQDFVVSDRVGQQTFLILMALVAGLIFANVALPPKKSL</sequence>
<comment type="similarity">
    <text evidence="5">Belongs to the ThrE exporter (TC 2.A.79) family.</text>
</comment>
<protein>
    <submittedName>
        <fullName evidence="9">Threonine/serine exporter family protein</fullName>
    </submittedName>
</protein>
<dbReference type="EMBL" id="JALAAR010000024">
    <property type="protein sequence ID" value="MEH8019340.1"/>
    <property type="molecule type" value="Genomic_DNA"/>
</dbReference>
<proteinExistence type="inferred from homology"/>
<dbReference type="PANTHER" id="PTHR31082">
    <property type="entry name" value="PHEROMONE-REGULATED MEMBRANE PROTEIN 10"/>
    <property type="match status" value="1"/>
</dbReference>
<gene>
    <name evidence="9" type="ORF">MN202_19060</name>
</gene>
<evidence type="ECO:0000256" key="1">
    <source>
        <dbReference type="ARBA" id="ARBA00004141"/>
    </source>
</evidence>
<organism evidence="9 10">
    <name type="scientific">Rheinheimera muenzenbergensis</name>
    <dbReference type="NCBI Taxonomy" id="1193628"/>
    <lineage>
        <taxon>Bacteria</taxon>
        <taxon>Pseudomonadati</taxon>
        <taxon>Pseudomonadota</taxon>
        <taxon>Gammaproteobacteria</taxon>
        <taxon>Chromatiales</taxon>
        <taxon>Chromatiaceae</taxon>
        <taxon>Rheinheimera</taxon>
    </lineage>
</organism>
<evidence type="ECO:0000256" key="6">
    <source>
        <dbReference type="SAM" id="Phobius"/>
    </source>
</evidence>